<dbReference type="InterPro" id="IPR001971">
    <property type="entry name" value="Ribosomal_uS11"/>
</dbReference>
<dbReference type="Gene3D" id="3.30.420.80">
    <property type="entry name" value="Ribosomal protein S11"/>
    <property type="match status" value="1"/>
</dbReference>
<geneLocation type="mitochondrion" evidence="5"/>
<name>A0A6G9IG86_9VIRI</name>
<dbReference type="HAMAP" id="MF_01310">
    <property type="entry name" value="Ribosomal_uS11"/>
    <property type="match status" value="1"/>
</dbReference>
<sequence length="121" mass="13228">MRKTFTQKKHAIAHIQSTLSNTIITITDLKGNTKTWSSSGRVGFKGSRRSTNYAAQATADHVARSAIQLGIKSVEVKMKGLSYGKESALRGLLIGGLQLTKICDITPIPHNGCRPPKRRRV</sequence>
<dbReference type="SUPFAM" id="SSF53137">
    <property type="entry name" value="Translational machinery components"/>
    <property type="match status" value="1"/>
</dbReference>
<dbReference type="InterPro" id="IPR036967">
    <property type="entry name" value="Ribosomal_uS11_sf"/>
</dbReference>
<organism evidence="5">
    <name type="scientific">Gonatozygon brebissonii</name>
    <dbReference type="NCBI Taxonomy" id="184482"/>
    <lineage>
        <taxon>Eukaryota</taxon>
        <taxon>Viridiplantae</taxon>
        <taxon>Streptophyta</taxon>
        <taxon>Zygnematophyceae</taxon>
        <taxon>Zygnematophycidae</taxon>
        <taxon>Desmidiales</taxon>
        <taxon>Gonatozygaceae</taxon>
        <taxon>Gonatozygon</taxon>
    </lineage>
</organism>
<accession>A0A6G9IG86</accession>
<gene>
    <name evidence="5" type="primary">rps11</name>
</gene>
<dbReference type="RefSeq" id="YP_009755804.1">
    <property type="nucleotide sequence ID" value="NC_046951.1"/>
</dbReference>
<comment type="similarity">
    <text evidence="1 4">Belongs to the universal ribosomal protein uS11 family.</text>
</comment>
<evidence type="ECO:0000256" key="2">
    <source>
        <dbReference type="ARBA" id="ARBA00022980"/>
    </source>
</evidence>
<dbReference type="AlphaFoldDB" id="A0A6G9IG86"/>
<dbReference type="GO" id="GO:0005840">
    <property type="term" value="C:ribosome"/>
    <property type="evidence" value="ECO:0007669"/>
    <property type="project" value="UniProtKB-KW"/>
</dbReference>
<dbReference type="PROSITE" id="PS00054">
    <property type="entry name" value="RIBOSOMAL_S11"/>
    <property type="match status" value="1"/>
</dbReference>
<dbReference type="NCBIfam" id="NF003698">
    <property type="entry name" value="PRK05309.1"/>
    <property type="match status" value="1"/>
</dbReference>
<dbReference type="InterPro" id="IPR018102">
    <property type="entry name" value="Ribosomal_uS11_CS"/>
</dbReference>
<evidence type="ECO:0000256" key="1">
    <source>
        <dbReference type="ARBA" id="ARBA00006194"/>
    </source>
</evidence>
<dbReference type="GO" id="GO:0006412">
    <property type="term" value="P:translation"/>
    <property type="evidence" value="ECO:0007669"/>
    <property type="project" value="InterPro"/>
</dbReference>
<proteinExistence type="inferred from homology"/>
<evidence type="ECO:0000256" key="3">
    <source>
        <dbReference type="ARBA" id="ARBA00023274"/>
    </source>
</evidence>
<dbReference type="EMBL" id="MK720950">
    <property type="protein sequence ID" value="QIQ23081.1"/>
    <property type="molecule type" value="Genomic_DNA"/>
</dbReference>
<evidence type="ECO:0000313" key="5">
    <source>
        <dbReference type="EMBL" id="QIQ23081.1"/>
    </source>
</evidence>
<dbReference type="GO" id="GO:0003735">
    <property type="term" value="F:structural constituent of ribosome"/>
    <property type="evidence" value="ECO:0007669"/>
    <property type="project" value="InterPro"/>
</dbReference>
<dbReference type="PIRSF" id="PIRSF002131">
    <property type="entry name" value="Ribosomal_S11"/>
    <property type="match status" value="1"/>
</dbReference>
<dbReference type="Pfam" id="PF00411">
    <property type="entry name" value="Ribosomal_S11"/>
    <property type="match status" value="1"/>
</dbReference>
<keyword evidence="3 4" id="KW-0687">Ribonucleoprotein</keyword>
<dbReference type="GeneID" id="54116119"/>
<dbReference type="GO" id="GO:1990904">
    <property type="term" value="C:ribonucleoprotein complex"/>
    <property type="evidence" value="ECO:0007669"/>
    <property type="project" value="UniProtKB-KW"/>
</dbReference>
<keyword evidence="2 4" id="KW-0689">Ribosomal protein</keyword>
<protein>
    <submittedName>
        <fullName evidence="5">Ribosomal protein S11</fullName>
    </submittedName>
</protein>
<evidence type="ECO:0000256" key="4">
    <source>
        <dbReference type="RuleBase" id="RU003629"/>
    </source>
</evidence>
<keyword evidence="5" id="KW-0496">Mitochondrion</keyword>
<dbReference type="PANTHER" id="PTHR11759">
    <property type="entry name" value="40S RIBOSOMAL PROTEIN S14/30S RIBOSOMAL PROTEIN S11"/>
    <property type="match status" value="1"/>
</dbReference>
<reference evidence="5" key="1">
    <citation type="submission" date="2019-03" db="EMBL/GenBank/DDBJ databases">
        <authorList>
            <person name="Cox C."/>
        </authorList>
    </citation>
    <scope>NUCLEOTIDE SEQUENCE</scope>
</reference>